<dbReference type="EC" id="2.3.-.-" evidence="4"/>
<reference evidence="5" key="1">
    <citation type="journal article" date="2019" name="Int. J. Syst. Evol. Microbiol.">
        <title>The Global Catalogue of Microorganisms (GCM) 10K type strain sequencing project: providing services to taxonomists for standard genome sequencing and annotation.</title>
        <authorList>
            <consortium name="The Broad Institute Genomics Platform"/>
            <consortium name="The Broad Institute Genome Sequencing Center for Infectious Disease"/>
            <person name="Wu L."/>
            <person name="Ma J."/>
        </authorList>
    </citation>
    <scope>NUCLEOTIDE SEQUENCE [LARGE SCALE GENOMIC DNA]</scope>
    <source>
        <strain evidence="5">CGMCC 4.7152</strain>
    </source>
</reference>
<keyword evidence="4" id="KW-0808">Transferase</keyword>
<feature type="domain" description="Acyltransferase 3" evidence="3">
    <location>
        <begin position="13"/>
        <end position="342"/>
    </location>
</feature>
<evidence type="ECO:0000313" key="5">
    <source>
        <dbReference type="Proteomes" id="UP001595912"/>
    </source>
</evidence>
<feature type="transmembrane region" description="Helical" evidence="2">
    <location>
        <begin position="327"/>
        <end position="347"/>
    </location>
</feature>
<keyword evidence="5" id="KW-1185">Reference proteome</keyword>
<dbReference type="Pfam" id="PF01757">
    <property type="entry name" value="Acyl_transf_3"/>
    <property type="match status" value="1"/>
</dbReference>
<evidence type="ECO:0000259" key="3">
    <source>
        <dbReference type="Pfam" id="PF01757"/>
    </source>
</evidence>
<feature type="transmembrane region" description="Helical" evidence="2">
    <location>
        <begin position="87"/>
        <end position="115"/>
    </location>
</feature>
<evidence type="ECO:0000313" key="4">
    <source>
        <dbReference type="EMBL" id="MFC4996605.1"/>
    </source>
</evidence>
<keyword evidence="2" id="KW-1133">Transmembrane helix</keyword>
<feature type="compositionally biased region" description="Basic and acidic residues" evidence="1">
    <location>
        <begin position="366"/>
        <end position="376"/>
    </location>
</feature>
<dbReference type="InterPro" id="IPR002656">
    <property type="entry name" value="Acyl_transf_3_dom"/>
</dbReference>
<dbReference type="EMBL" id="JBHSIU010000004">
    <property type="protein sequence ID" value="MFC4996605.1"/>
    <property type="molecule type" value="Genomic_DNA"/>
</dbReference>
<dbReference type="RefSeq" id="WP_380112824.1">
    <property type="nucleotide sequence ID" value="NZ_JBHSIU010000004.1"/>
</dbReference>
<keyword evidence="2" id="KW-0472">Membrane</keyword>
<dbReference type="InterPro" id="IPR050879">
    <property type="entry name" value="Acyltransferase_3"/>
</dbReference>
<protein>
    <submittedName>
        <fullName evidence="4">Acyltransferase family protein</fullName>
        <ecNumber evidence="4">2.3.-.-</ecNumber>
    </submittedName>
</protein>
<proteinExistence type="predicted"/>
<dbReference type="Proteomes" id="UP001595912">
    <property type="component" value="Unassembled WGS sequence"/>
</dbReference>
<name>A0ABV9VM42_9ACTN</name>
<keyword evidence="2" id="KW-0812">Transmembrane</keyword>
<feature type="transmembrane region" description="Helical" evidence="2">
    <location>
        <begin position="179"/>
        <end position="198"/>
    </location>
</feature>
<feature type="transmembrane region" description="Helical" evidence="2">
    <location>
        <begin position="53"/>
        <end position="75"/>
    </location>
</feature>
<keyword evidence="4" id="KW-0012">Acyltransferase</keyword>
<comment type="caution">
    <text evidence="4">The sequence shown here is derived from an EMBL/GenBank/DDBJ whole genome shotgun (WGS) entry which is preliminary data.</text>
</comment>
<sequence length="396" mass="42761">MLANRYSPRANALGLLRLCLAFAVLVGHAWPLGAGRPTPGLGFSHGQTELGSLAVSGFFVLSGFLVSASAARLGFVRFAWHRFLRIFPGLWVCLLVIAVVAGCFASFSAAVSFALNNALGRPNQWGIGTLFGGNPYGRLTAGVSVVNGSLWSLPFELFWYGVFTALTACGVVRRSPRLILLLTAGAYAVLLSDFLHQLPDPYTVPRPRGVFGPIPLFGALDTQLIVYLGFLFLLGASAQLFQHRVPVHPLLIAAAAAVLLATLRLGAFHVLGYPAFGYLLLCAACTLPRWSHRIGRGHDYSFGIYIYAFPTQQVLAALGVHHWGLPAYIAASAVATTLLAAASWHLVERPALRLKDWSPLRSGRQTGDRPDRERSGRSSMVHDQLQPLVEPQPSQT</sequence>
<evidence type="ECO:0000256" key="2">
    <source>
        <dbReference type="SAM" id="Phobius"/>
    </source>
</evidence>
<dbReference type="GO" id="GO:0016746">
    <property type="term" value="F:acyltransferase activity"/>
    <property type="evidence" value="ECO:0007669"/>
    <property type="project" value="UniProtKB-KW"/>
</dbReference>
<feature type="transmembrane region" description="Helical" evidence="2">
    <location>
        <begin position="247"/>
        <end position="265"/>
    </location>
</feature>
<gene>
    <name evidence="4" type="ORF">ACFPIJ_02050</name>
</gene>
<evidence type="ECO:0000256" key="1">
    <source>
        <dbReference type="SAM" id="MobiDB-lite"/>
    </source>
</evidence>
<organism evidence="4 5">
    <name type="scientific">Dactylosporangium cerinum</name>
    <dbReference type="NCBI Taxonomy" id="1434730"/>
    <lineage>
        <taxon>Bacteria</taxon>
        <taxon>Bacillati</taxon>
        <taxon>Actinomycetota</taxon>
        <taxon>Actinomycetes</taxon>
        <taxon>Micromonosporales</taxon>
        <taxon>Micromonosporaceae</taxon>
        <taxon>Dactylosporangium</taxon>
    </lineage>
</organism>
<dbReference type="PANTHER" id="PTHR23028">
    <property type="entry name" value="ACETYLTRANSFERASE"/>
    <property type="match status" value="1"/>
</dbReference>
<feature type="region of interest" description="Disordered" evidence="1">
    <location>
        <begin position="359"/>
        <end position="396"/>
    </location>
</feature>
<dbReference type="PANTHER" id="PTHR23028:SF53">
    <property type="entry name" value="ACYL_TRANSF_3 DOMAIN-CONTAINING PROTEIN"/>
    <property type="match status" value="1"/>
</dbReference>
<accession>A0ABV9VM42</accession>
<feature type="transmembrane region" description="Helical" evidence="2">
    <location>
        <begin position="210"/>
        <end position="235"/>
    </location>
</feature>
<feature type="transmembrane region" description="Helical" evidence="2">
    <location>
        <begin position="157"/>
        <end position="172"/>
    </location>
</feature>